<dbReference type="Proteomes" id="UP000711614">
    <property type="component" value="Unassembled WGS sequence"/>
</dbReference>
<protein>
    <submittedName>
        <fullName evidence="2">RimJ/RimL family protein N-acetyltransferase</fullName>
    </submittedName>
</protein>
<evidence type="ECO:0000313" key="3">
    <source>
        <dbReference type="Proteomes" id="UP000711614"/>
    </source>
</evidence>
<dbReference type="Pfam" id="PF13302">
    <property type="entry name" value="Acetyltransf_3"/>
    <property type="match status" value="2"/>
</dbReference>
<dbReference type="Gene3D" id="3.40.630.30">
    <property type="match status" value="2"/>
</dbReference>
<reference evidence="2 3" key="1">
    <citation type="submission" date="2021-03" db="EMBL/GenBank/DDBJ databases">
        <title>Sequencing the genomes of 1000 actinobacteria strains.</title>
        <authorList>
            <person name="Klenk H.-P."/>
        </authorList>
    </citation>
    <scope>NUCLEOTIDE SEQUENCE [LARGE SCALE GENOMIC DNA]</scope>
    <source>
        <strain evidence="2 3">DSM 16005</strain>
    </source>
</reference>
<organism evidence="2 3">
    <name type="scientific">Arthrobacter stackebrandtii</name>
    <dbReference type="NCBI Taxonomy" id="272161"/>
    <lineage>
        <taxon>Bacteria</taxon>
        <taxon>Bacillati</taxon>
        <taxon>Actinomycetota</taxon>
        <taxon>Actinomycetes</taxon>
        <taxon>Micrococcales</taxon>
        <taxon>Micrococcaceae</taxon>
        <taxon>Arthrobacter</taxon>
    </lineage>
</organism>
<dbReference type="PANTHER" id="PTHR43441:SF2">
    <property type="entry name" value="FAMILY ACETYLTRANSFERASE, PUTATIVE (AFU_ORTHOLOGUE AFUA_7G00850)-RELATED"/>
    <property type="match status" value="1"/>
</dbReference>
<comment type="caution">
    <text evidence="2">The sequence shown here is derived from an EMBL/GenBank/DDBJ whole genome shotgun (WGS) entry which is preliminary data.</text>
</comment>
<keyword evidence="3" id="KW-1185">Reference proteome</keyword>
<name>A0ABS4YR87_9MICC</name>
<dbReference type="PANTHER" id="PTHR43441">
    <property type="entry name" value="RIBOSOMAL-PROTEIN-SERINE ACETYLTRANSFERASE"/>
    <property type="match status" value="1"/>
</dbReference>
<proteinExistence type="predicted"/>
<dbReference type="InterPro" id="IPR051908">
    <property type="entry name" value="Ribosomal_N-acetyltransferase"/>
</dbReference>
<dbReference type="PROSITE" id="PS51186">
    <property type="entry name" value="GNAT"/>
    <property type="match status" value="1"/>
</dbReference>
<evidence type="ECO:0000313" key="2">
    <source>
        <dbReference type="EMBL" id="MBP2411294.1"/>
    </source>
</evidence>
<dbReference type="SUPFAM" id="SSF55729">
    <property type="entry name" value="Acyl-CoA N-acyltransferases (Nat)"/>
    <property type="match status" value="2"/>
</dbReference>
<evidence type="ECO:0000259" key="1">
    <source>
        <dbReference type="PROSITE" id="PS51186"/>
    </source>
</evidence>
<dbReference type="InterPro" id="IPR000182">
    <property type="entry name" value="GNAT_dom"/>
</dbReference>
<dbReference type="EMBL" id="JAGIOI010000001">
    <property type="protein sequence ID" value="MBP2411294.1"/>
    <property type="molecule type" value="Genomic_DNA"/>
</dbReference>
<feature type="domain" description="N-acetyltransferase" evidence="1">
    <location>
        <begin position="217"/>
        <end position="379"/>
    </location>
</feature>
<dbReference type="InterPro" id="IPR016181">
    <property type="entry name" value="Acyl_CoA_acyltransferase"/>
</dbReference>
<gene>
    <name evidence="2" type="ORF">JOF48_000093</name>
</gene>
<sequence length="398" mass="42094">MSGTGPSRSHPVLSDGQTTLRRFTAADASAFASIHTDPLNITWTASDPAMTVREAGELIAGSIARGWEDGRYLRFAITDMLDGVPAIVGTLSLQDVFSTAGGGSAGVGIKMLPAGRGTGAAQRAIALLCGYAFGNLGLEILHWRTTAGNEASASLARRCGFVLAAEIPGYGHVDGTVADGLMFTLTRDGYHLFDGLPAGSGALDLTPAVPVLAGDRVVLRALSMADAPALVENCRNPEAVRWTAVPLDYSMADADFFINKLTVEGWRTGRTLIFAAARADTDELLGTIDLQCKAPGAAAVGINFGPHARGTGAAEEAVRLLLDYAFDQLNLAWVHWIAMVPNWASRKLAWKLGFHYDGHGRGDYDDRGKPADRWLLSLAAGEPRTPVQPWTGPVPRSG</sequence>
<accession>A0ABS4YR87</accession>
<dbReference type="RefSeq" id="WP_209676268.1">
    <property type="nucleotide sequence ID" value="NZ_JAGIOI010000001.1"/>
</dbReference>